<proteinExistence type="predicted"/>
<keyword evidence="2" id="KW-1133">Transmembrane helix</keyword>
<sequence length="232" mass="26006">MLTTFSLLHEMARAEPKSRSVSRGRKSTGKSTSKSPARSKKSPAKKSPSKSPGRPRSTSRGRQPAKSQAVKRTPSKPRSASKPRAKSVSKSPARTPAKTPSKVTTVQSANRSSSRQTTSHTSSEPTLNEIRQRVQRIKEASRFAPAPSSSPKKVEKSSNWCPISFCDKLNCSRLNQQQKDTIACIFLVFIIVSLIYFILFTDPVKARQWVEHFPTTVHKFWKKQVVPKIKFW</sequence>
<feature type="non-terminal residue" evidence="3">
    <location>
        <position position="232"/>
    </location>
</feature>
<feature type="compositionally biased region" description="Low complexity" evidence="1">
    <location>
        <begin position="49"/>
        <end position="62"/>
    </location>
</feature>
<evidence type="ECO:0000313" key="3">
    <source>
        <dbReference type="EMBL" id="CAJ0575380.1"/>
    </source>
</evidence>
<organism evidence="3 4">
    <name type="scientific">Mesorhabditis spiculigera</name>
    <dbReference type="NCBI Taxonomy" id="96644"/>
    <lineage>
        <taxon>Eukaryota</taxon>
        <taxon>Metazoa</taxon>
        <taxon>Ecdysozoa</taxon>
        <taxon>Nematoda</taxon>
        <taxon>Chromadorea</taxon>
        <taxon>Rhabditida</taxon>
        <taxon>Rhabditina</taxon>
        <taxon>Rhabditomorpha</taxon>
        <taxon>Rhabditoidea</taxon>
        <taxon>Rhabditidae</taxon>
        <taxon>Mesorhabditinae</taxon>
        <taxon>Mesorhabditis</taxon>
    </lineage>
</organism>
<evidence type="ECO:0000256" key="1">
    <source>
        <dbReference type="SAM" id="MobiDB-lite"/>
    </source>
</evidence>
<comment type="caution">
    <text evidence="3">The sequence shown here is derived from an EMBL/GenBank/DDBJ whole genome shotgun (WGS) entry which is preliminary data.</text>
</comment>
<feature type="compositionally biased region" description="Basic residues" evidence="1">
    <location>
        <begin position="37"/>
        <end position="48"/>
    </location>
</feature>
<feature type="compositionally biased region" description="Basic residues" evidence="1">
    <location>
        <begin position="73"/>
        <end position="87"/>
    </location>
</feature>
<keyword evidence="4" id="KW-1185">Reference proteome</keyword>
<gene>
    <name evidence="3" type="ORF">MSPICULIGERA_LOCUS13691</name>
</gene>
<dbReference type="AlphaFoldDB" id="A0AA36CVZ9"/>
<feature type="transmembrane region" description="Helical" evidence="2">
    <location>
        <begin position="180"/>
        <end position="199"/>
    </location>
</feature>
<dbReference type="Proteomes" id="UP001177023">
    <property type="component" value="Unassembled WGS sequence"/>
</dbReference>
<feature type="compositionally biased region" description="Low complexity" evidence="1">
    <location>
        <begin position="111"/>
        <end position="123"/>
    </location>
</feature>
<keyword evidence="2" id="KW-0472">Membrane</keyword>
<name>A0AA36CVZ9_9BILA</name>
<reference evidence="3" key="1">
    <citation type="submission" date="2023-06" db="EMBL/GenBank/DDBJ databases">
        <authorList>
            <person name="Delattre M."/>
        </authorList>
    </citation>
    <scope>NUCLEOTIDE SEQUENCE</scope>
    <source>
        <strain evidence="3">AF72</strain>
    </source>
</reference>
<feature type="compositionally biased region" description="Polar residues" evidence="1">
    <location>
        <begin position="101"/>
        <end position="110"/>
    </location>
</feature>
<evidence type="ECO:0000256" key="2">
    <source>
        <dbReference type="SAM" id="Phobius"/>
    </source>
</evidence>
<keyword evidence="2" id="KW-0812">Transmembrane</keyword>
<accession>A0AA36CVZ9</accession>
<feature type="region of interest" description="Disordered" evidence="1">
    <location>
        <begin position="1"/>
        <end position="129"/>
    </location>
</feature>
<dbReference type="EMBL" id="CATQJA010002637">
    <property type="protein sequence ID" value="CAJ0575380.1"/>
    <property type="molecule type" value="Genomic_DNA"/>
</dbReference>
<evidence type="ECO:0000313" key="4">
    <source>
        <dbReference type="Proteomes" id="UP001177023"/>
    </source>
</evidence>
<protein>
    <submittedName>
        <fullName evidence="3">Uncharacterized protein</fullName>
    </submittedName>
</protein>